<name>A0A2D0C5Y1_ENTFC</name>
<sequence length="60" mass="6849">MPSQSATLQITRKQRVSLQLNNKKTKQIAHSQNFFVNSILLSFFDSGELKGETVRMIKLP</sequence>
<protein>
    <submittedName>
        <fullName evidence="2">Uncharacterized protein</fullName>
    </submittedName>
</protein>
<dbReference type="Proteomes" id="UP000448762">
    <property type="component" value="Unassembled WGS sequence"/>
</dbReference>
<dbReference type="EMBL" id="CP033041">
    <property type="protein sequence ID" value="AYM74223.1"/>
    <property type="molecule type" value="Genomic_DNA"/>
</dbReference>
<proteinExistence type="predicted"/>
<evidence type="ECO:0000313" key="1">
    <source>
        <dbReference type="EMBL" id="AYM74223.1"/>
    </source>
</evidence>
<dbReference type="AlphaFoldDB" id="A0A2D0C5Y1"/>
<reference evidence="2 4" key="1">
    <citation type="submission" date="2018-07" db="EMBL/GenBank/DDBJ databases">
        <title>High quality draft genome sequencing of Enterococcus faecium exhibiting probiotic potential isolated from mucus of freshwater fish.</title>
        <authorList>
            <person name="El-Jeni R."/>
            <person name="Ghedira K."/>
            <person name="Abdelhak S."/>
            <person name="El-Bour M."/>
            <person name="Bouhaouala-Zahar B."/>
        </authorList>
    </citation>
    <scope>NUCLEOTIDE SEQUENCE [LARGE SCALE GENOMIC DNA]</scope>
    <source>
        <strain evidence="2 4">R.A73</strain>
    </source>
</reference>
<reference evidence="1 3" key="2">
    <citation type="submission" date="2018-10" db="EMBL/GenBank/DDBJ databases">
        <title>Escaping from acidified nitrite in gastric host defense: Transcriptomic basis for resistance to free nitrous acid in Enterococcus faecalis.</title>
        <authorList>
            <person name="Yu Z."/>
            <person name="Shi D."/>
            <person name="Liu W."/>
            <person name="Meng F."/>
        </authorList>
    </citation>
    <scope>NUCLEOTIDE SEQUENCE [LARGE SCALE GENOMIC DNA]</scope>
    <source>
        <strain evidence="1 3">JE1</strain>
    </source>
</reference>
<organism evidence="2 4">
    <name type="scientific">Enterococcus faecium</name>
    <name type="common">Streptococcus faecium</name>
    <dbReference type="NCBI Taxonomy" id="1352"/>
    <lineage>
        <taxon>Bacteria</taxon>
        <taxon>Bacillati</taxon>
        <taxon>Bacillota</taxon>
        <taxon>Bacilli</taxon>
        <taxon>Lactobacillales</taxon>
        <taxon>Enterococcaceae</taxon>
        <taxon>Enterococcus</taxon>
    </lineage>
</organism>
<evidence type="ECO:0000313" key="4">
    <source>
        <dbReference type="Proteomes" id="UP000448762"/>
    </source>
</evidence>
<dbReference type="Proteomes" id="UP000275747">
    <property type="component" value="Chromosome"/>
</dbReference>
<dbReference type="EMBL" id="QOVC01000014">
    <property type="protein sequence ID" value="KAA0686819.1"/>
    <property type="molecule type" value="Genomic_DNA"/>
</dbReference>
<accession>A0A2D0C5Y1</accession>
<evidence type="ECO:0000313" key="2">
    <source>
        <dbReference type="EMBL" id="KAA0686819.1"/>
    </source>
</evidence>
<gene>
    <name evidence="1" type="ORF">D9Z05_02270</name>
    <name evidence="2" type="ORF">DTX73_13725</name>
</gene>
<evidence type="ECO:0000313" key="3">
    <source>
        <dbReference type="Proteomes" id="UP000275747"/>
    </source>
</evidence>